<keyword evidence="3" id="KW-1185">Reference proteome</keyword>
<comment type="caution">
    <text evidence="2">The sequence shown here is derived from an EMBL/GenBank/DDBJ whole genome shotgun (WGS) entry which is preliminary data.</text>
</comment>
<proteinExistence type="predicted"/>
<organism evidence="2 3">
    <name type="scientific">Austropuccinia psidii MF-1</name>
    <dbReference type="NCBI Taxonomy" id="1389203"/>
    <lineage>
        <taxon>Eukaryota</taxon>
        <taxon>Fungi</taxon>
        <taxon>Dikarya</taxon>
        <taxon>Basidiomycota</taxon>
        <taxon>Pucciniomycotina</taxon>
        <taxon>Pucciniomycetes</taxon>
        <taxon>Pucciniales</taxon>
        <taxon>Sphaerophragmiaceae</taxon>
        <taxon>Austropuccinia</taxon>
    </lineage>
</organism>
<dbReference type="Proteomes" id="UP000765509">
    <property type="component" value="Unassembled WGS sequence"/>
</dbReference>
<dbReference type="AlphaFoldDB" id="A0A9Q3F670"/>
<evidence type="ECO:0000313" key="3">
    <source>
        <dbReference type="Proteomes" id="UP000765509"/>
    </source>
</evidence>
<feature type="region of interest" description="Disordered" evidence="1">
    <location>
        <begin position="34"/>
        <end position="75"/>
    </location>
</feature>
<feature type="compositionally biased region" description="Basic and acidic residues" evidence="1">
    <location>
        <begin position="36"/>
        <end position="75"/>
    </location>
</feature>
<protein>
    <submittedName>
        <fullName evidence="2">Uncharacterized protein</fullName>
    </submittedName>
</protein>
<evidence type="ECO:0000313" key="2">
    <source>
        <dbReference type="EMBL" id="MBW0532252.1"/>
    </source>
</evidence>
<accession>A0A9Q3F670</accession>
<reference evidence="2" key="1">
    <citation type="submission" date="2021-03" db="EMBL/GenBank/DDBJ databases">
        <title>Draft genome sequence of rust myrtle Austropuccinia psidii MF-1, a brazilian biotype.</title>
        <authorList>
            <person name="Quecine M.C."/>
            <person name="Pachon D.M.R."/>
            <person name="Bonatelli M.L."/>
            <person name="Correr F.H."/>
            <person name="Franceschini L.M."/>
            <person name="Leite T.F."/>
            <person name="Margarido G.R.A."/>
            <person name="Almeida C.A."/>
            <person name="Ferrarezi J.A."/>
            <person name="Labate C.A."/>
        </authorList>
    </citation>
    <scope>NUCLEOTIDE SEQUENCE</scope>
    <source>
        <strain evidence="2">MF-1</strain>
    </source>
</reference>
<gene>
    <name evidence="2" type="ORF">O181_071967</name>
</gene>
<sequence>MDAKGLHSLNLGLLLDDSLEEANGEFKWLKKAKGTLKNEAEHSKDRWQSDEEERAATRRHWEEMTSKSQDVHKPDSPEDIAPEYIIYAKGEQTAYNCPTPLIAHFLCRSSSKASVKRCGSIADAVAPNSYPGSDPNSGLAPCPSLLHSLVGAFISCAASLAEAMAQLVGGGSNPSALGKNRIVKENLSIELNQSFNQLPKNKFIKSSSLINSSQP</sequence>
<evidence type="ECO:0000256" key="1">
    <source>
        <dbReference type="SAM" id="MobiDB-lite"/>
    </source>
</evidence>
<name>A0A9Q3F670_9BASI</name>
<dbReference type="EMBL" id="AVOT02037568">
    <property type="protein sequence ID" value="MBW0532252.1"/>
    <property type="molecule type" value="Genomic_DNA"/>
</dbReference>